<proteinExistence type="predicted"/>
<dbReference type="Proteomes" id="UP000046122">
    <property type="component" value="Unassembled WGS sequence"/>
</dbReference>
<dbReference type="AlphaFoldDB" id="A0A090G110"/>
<name>A0A090G110_MESPL</name>
<sequence>MIKTTTLWCIGLLAIACPANHCGAKDWLDRQVAESKSLIGLRVPG</sequence>
<gene>
    <name evidence="1" type="ORF">MPL3365_190141</name>
</gene>
<protein>
    <submittedName>
        <fullName evidence="1">Uncharacterized protein</fullName>
    </submittedName>
</protein>
<evidence type="ECO:0000313" key="2">
    <source>
        <dbReference type="Proteomes" id="UP000046122"/>
    </source>
</evidence>
<dbReference type="EMBL" id="CCNE01000011">
    <property type="protein sequence ID" value="CDX54268.1"/>
    <property type="molecule type" value="Genomic_DNA"/>
</dbReference>
<accession>A0A090G110</accession>
<reference evidence="1 2" key="1">
    <citation type="submission" date="2014-08" db="EMBL/GenBank/DDBJ databases">
        <authorList>
            <person name="Moulin Lionel"/>
        </authorList>
    </citation>
    <scope>NUCLEOTIDE SEQUENCE [LARGE SCALE GENOMIC DNA]</scope>
</reference>
<organism evidence="1 2">
    <name type="scientific">Mesorhizobium plurifarium</name>
    <dbReference type="NCBI Taxonomy" id="69974"/>
    <lineage>
        <taxon>Bacteria</taxon>
        <taxon>Pseudomonadati</taxon>
        <taxon>Pseudomonadota</taxon>
        <taxon>Alphaproteobacteria</taxon>
        <taxon>Hyphomicrobiales</taxon>
        <taxon>Phyllobacteriaceae</taxon>
        <taxon>Mesorhizobium</taxon>
    </lineage>
</organism>
<dbReference type="PROSITE" id="PS51257">
    <property type="entry name" value="PROKAR_LIPOPROTEIN"/>
    <property type="match status" value="1"/>
</dbReference>
<evidence type="ECO:0000313" key="1">
    <source>
        <dbReference type="EMBL" id="CDX54268.1"/>
    </source>
</evidence>